<keyword evidence="3" id="KW-1185">Reference proteome</keyword>
<feature type="signal peptide" evidence="1">
    <location>
        <begin position="1"/>
        <end position="18"/>
    </location>
</feature>
<evidence type="ECO:0000313" key="3">
    <source>
        <dbReference type="Proteomes" id="UP000228740"/>
    </source>
</evidence>
<proteinExistence type="predicted"/>
<sequence length="147" mass="16616">MKKILYSLLMFASVTVFAQKNPNVKFAVCNDAVGTVNLFNARKGMVQSTTPYKAATLPANLKKYSYLAQNGLTEVKYKKDVGTLDWMPLSTLNSQYQLPENNPVVIEGYEFNDASTKIYADIIDKTEVKDFNGKKTLFITTVQKYQY</sequence>
<dbReference type="RefSeq" id="WP_100375063.1">
    <property type="nucleotide sequence ID" value="NZ_PGFD01000001.1"/>
</dbReference>
<dbReference type="AlphaFoldDB" id="A0A2M9C5Y4"/>
<gene>
    <name evidence="2" type="ORF">CLV73_0225</name>
</gene>
<evidence type="ECO:0000313" key="2">
    <source>
        <dbReference type="EMBL" id="PJJ66257.1"/>
    </source>
</evidence>
<organism evidence="2 3">
    <name type="scientific">Chryseobacterium geocarposphaerae</name>
    <dbReference type="NCBI Taxonomy" id="1416776"/>
    <lineage>
        <taxon>Bacteria</taxon>
        <taxon>Pseudomonadati</taxon>
        <taxon>Bacteroidota</taxon>
        <taxon>Flavobacteriia</taxon>
        <taxon>Flavobacteriales</taxon>
        <taxon>Weeksellaceae</taxon>
        <taxon>Chryseobacterium group</taxon>
        <taxon>Chryseobacterium</taxon>
    </lineage>
</organism>
<comment type="caution">
    <text evidence="2">The sequence shown here is derived from an EMBL/GenBank/DDBJ whole genome shotgun (WGS) entry which is preliminary data.</text>
</comment>
<dbReference type="OrthoDB" id="1272742at2"/>
<protein>
    <submittedName>
        <fullName evidence="2">Uncharacterized protein</fullName>
    </submittedName>
</protein>
<evidence type="ECO:0000256" key="1">
    <source>
        <dbReference type="SAM" id="SignalP"/>
    </source>
</evidence>
<dbReference type="EMBL" id="PGFD01000001">
    <property type="protein sequence ID" value="PJJ66257.1"/>
    <property type="molecule type" value="Genomic_DNA"/>
</dbReference>
<accession>A0A2M9C5Y4</accession>
<dbReference type="Proteomes" id="UP000228740">
    <property type="component" value="Unassembled WGS sequence"/>
</dbReference>
<reference evidence="2 3" key="1">
    <citation type="submission" date="2017-11" db="EMBL/GenBank/DDBJ databases">
        <title>Genomic Encyclopedia of Archaeal and Bacterial Type Strains, Phase II (KMG-II): From Individual Species to Whole Genera.</title>
        <authorList>
            <person name="Goeker M."/>
        </authorList>
    </citation>
    <scope>NUCLEOTIDE SEQUENCE [LARGE SCALE GENOMIC DNA]</scope>
    <source>
        <strain evidence="2 3">DSM 27617</strain>
    </source>
</reference>
<feature type="chain" id="PRO_5014961351" evidence="1">
    <location>
        <begin position="19"/>
        <end position="147"/>
    </location>
</feature>
<name>A0A2M9C5Y4_9FLAO</name>
<keyword evidence="1" id="KW-0732">Signal</keyword>